<protein>
    <recommendedName>
        <fullName evidence="3">Outer membrane protein beta-barrel domain-containing protein</fullName>
    </recommendedName>
</protein>
<evidence type="ECO:0008006" key="3">
    <source>
        <dbReference type="Google" id="ProtNLM"/>
    </source>
</evidence>
<organism evidence="2">
    <name type="scientific">Caldithrix abyssi</name>
    <dbReference type="NCBI Taxonomy" id="187145"/>
    <lineage>
        <taxon>Bacteria</taxon>
        <taxon>Pseudomonadati</taxon>
        <taxon>Calditrichota</taxon>
        <taxon>Calditrichia</taxon>
        <taxon>Calditrichales</taxon>
        <taxon>Calditrichaceae</taxon>
        <taxon>Caldithrix</taxon>
    </lineage>
</organism>
<feature type="chain" id="PRO_5031203991" description="Outer membrane protein beta-barrel domain-containing protein" evidence="1">
    <location>
        <begin position="20"/>
        <end position="193"/>
    </location>
</feature>
<accession>A0A7V1LM88</accession>
<name>A0A7V1LM88_CALAY</name>
<dbReference type="InterPro" id="IPR011250">
    <property type="entry name" value="OMP/PagP_B-barrel"/>
</dbReference>
<dbReference type="SUPFAM" id="SSF56925">
    <property type="entry name" value="OMPA-like"/>
    <property type="match status" value="1"/>
</dbReference>
<gene>
    <name evidence="2" type="ORF">ENJ10_07965</name>
</gene>
<feature type="signal peptide" evidence="1">
    <location>
        <begin position="1"/>
        <end position="19"/>
    </location>
</feature>
<proteinExistence type="predicted"/>
<dbReference type="AlphaFoldDB" id="A0A7V1LM88"/>
<sequence>MGRSLFFLLLLFAGGALQAQIGVGAAGSLAWPGVQASSPSSIRFKAGAGYRFFFRHDVSGLYGGRLHLKYAAGKSVHRVDLPQAGETVYKFSDFTIDLLWETKPTDGDMRWYVGAGGGLLSLVSDNRYRANYSDEFFIPQLTAGTRWNWYEGFDAYAEMVLRYGETGAGPEPLPVTSVRLTIGFTMFISEEEP</sequence>
<evidence type="ECO:0000313" key="2">
    <source>
        <dbReference type="EMBL" id="HED10611.1"/>
    </source>
</evidence>
<dbReference type="Proteomes" id="UP000886005">
    <property type="component" value="Unassembled WGS sequence"/>
</dbReference>
<comment type="caution">
    <text evidence="2">The sequence shown here is derived from an EMBL/GenBank/DDBJ whole genome shotgun (WGS) entry which is preliminary data.</text>
</comment>
<dbReference type="EMBL" id="DRLD01000219">
    <property type="protein sequence ID" value="HED10611.1"/>
    <property type="molecule type" value="Genomic_DNA"/>
</dbReference>
<reference evidence="2" key="1">
    <citation type="journal article" date="2020" name="mSystems">
        <title>Genome- and Community-Level Interaction Insights into Carbon Utilization and Element Cycling Functions of Hydrothermarchaeota in Hydrothermal Sediment.</title>
        <authorList>
            <person name="Zhou Z."/>
            <person name="Liu Y."/>
            <person name="Xu W."/>
            <person name="Pan J."/>
            <person name="Luo Z.H."/>
            <person name="Li M."/>
        </authorList>
    </citation>
    <scope>NUCLEOTIDE SEQUENCE [LARGE SCALE GENOMIC DNA]</scope>
    <source>
        <strain evidence="2">HyVt-456</strain>
    </source>
</reference>
<evidence type="ECO:0000256" key="1">
    <source>
        <dbReference type="SAM" id="SignalP"/>
    </source>
</evidence>
<dbReference type="Gene3D" id="2.40.160.20">
    <property type="match status" value="1"/>
</dbReference>
<keyword evidence="1" id="KW-0732">Signal</keyword>